<gene>
    <name evidence="1" type="ORF">RN001_003092</name>
</gene>
<accession>A0AAN7PQP6</accession>
<protein>
    <submittedName>
        <fullName evidence="1">Uncharacterized protein</fullName>
    </submittedName>
</protein>
<reference evidence="2" key="1">
    <citation type="submission" date="2023-01" db="EMBL/GenBank/DDBJ databases">
        <title>Key to firefly adult light organ development and bioluminescence: homeobox transcription factors regulate luciferase expression and transportation to peroxisome.</title>
        <authorList>
            <person name="Fu X."/>
        </authorList>
    </citation>
    <scope>NUCLEOTIDE SEQUENCE [LARGE SCALE GENOMIC DNA]</scope>
</reference>
<evidence type="ECO:0000313" key="2">
    <source>
        <dbReference type="Proteomes" id="UP001353858"/>
    </source>
</evidence>
<proteinExistence type="predicted"/>
<name>A0AAN7PQP6_9COLE</name>
<dbReference type="EMBL" id="JARPUR010000001">
    <property type="protein sequence ID" value="KAK4886821.1"/>
    <property type="molecule type" value="Genomic_DNA"/>
</dbReference>
<dbReference type="AlphaFoldDB" id="A0AAN7PQP6"/>
<dbReference type="Proteomes" id="UP001353858">
    <property type="component" value="Unassembled WGS sequence"/>
</dbReference>
<organism evidence="1 2">
    <name type="scientific">Aquatica leii</name>
    <dbReference type="NCBI Taxonomy" id="1421715"/>
    <lineage>
        <taxon>Eukaryota</taxon>
        <taxon>Metazoa</taxon>
        <taxon>Ecdysozoa</taxon>
        <taxon>Arthropoda</taxon>
        <taxon>Hexapoda</taxon>
        <taxon>Insecta</taxon>
        <taxon>Pterygota</taxon>
        <taxon>Neoptera</taxon>
        <taxon>Endopterygota</taxon>
        <taxon>Coleoptera</taxon>
        <taxon>Polyphaga</taxon>
        <taxon>Elateriformia</taxon>
        <taxon>Elateroidea</taxon>
        <taxon>Lampyridae</taxon>
        <taxon>Luciolinae</taxon>
        <taxon>Aquatica</taxon>
    </lineage>
</organism>
<evidence type="ECO:0000313" key="1">
    <source>
        <dbReference type="EMBL" id="KAK4886821.1"/>
    </source>
</evidence>
<comment type="caution">
    <text evidence="1">The sequence shown here is derived from an EMBL/GenBank/DDBJ whole genome shotgun (WGS) entry which is preliminary data.</text>
</comment>
<sequence>MEKSIFTTLEILPIYSRTDLNQLETYLSDNGEMQNSSHLSLFKDGTPQGNRIKHCKMVRSVLTTEKK</sequence>
<keyword evidence="2" id="KW-1185">Reference proteome</keyword>